<keyword evidence="2" id="KW-0472">Membrane</keyword>
<feature type="domain" description="LysM" evidence="3">
    <location>
        <begin position="184"/>
        <end position="230"/>
    </location>
</feature>
<accession>A0ABT9YYJ8</accession>
<dbReference type="RefSeq" id="WP_174880384.1">
    <property type="nucleotide sequence ID" value="NZ_CADEPK010000167.1"/>
</dbReference>
<sequence>MSDYNKSPDQAENLRSRMIDEYKEINGAYPSRSEVHNEKAKKAKQKKRYPLISFLGGVFILLPALVLILFLYYGKDGKILTEDNDSPNGETVYIPSGKSSNLDVEDEQESAPSLIEETTSTEEISPTEETGEVEEKTNETNTTDTREKEEETHVENKTDESSKVEDKTGISTENENDIQYKEVKTHTVGPGETLFNIAIKYYNSRTGEDIIRQYNGINGNEIYVGQELKIPIR</sequence>
<evidence type="ECO:0000313" key="5">
    <source>
        <dbReference type="Proteomes" id="UP001232245"/>
    </source>
</evidence>
<dbReference type="EMBL" id="JAUSTZ010000002">
    <property type="protein sequence ID" value="MDQ0225068.1"/>
    <property type="molecule type" value="Genomic_DNA"/>
</dbReference>
<reference evidence="4 5" key="1">
    <citation type="submission" date="2023-07" db="EMBL/GenBank/DDBJ databases">
        <title>Genomic Encyclopedia of Type Strains, Phase IV (KMG-IV): sequencing the most valuable type-strain genomes for metagenomic binning, comparative biology and taxonomic classification.</title>
        <authorList>
            <person name="Goeker M."/>
        </authorList>
    </citation>
    <scope>NUCLEOTIDE SEQUENCE [LARGE SCALE GENOMIC DNA]</scope>
    <source>
        <strain evidence="4 5">DSM 17723</strain>
    </source>
</reference>
<evidence type="ECO:0000313" key="4">
    <source>
        <dbReference type="EMBL" id="MDQ0225068.1"/>
    </source>
</evidence>
<organism evidence="4 5">
    <name type="scientific">Metabacillus niabensis</name>
    <dbReference type="NCBI Taxonomy" id="324854"/>
    <lineage>
        <taxon>Bacteria</taxon>
        <taxon>Bacillati</taxon>
        <taxon>Bacillota</taxon>
        <taxon>Bacilli</taxon>
        <taxon>Bacillales</taxon>
        <taxon>Bacillaceae</taxon>
        <taxon>Metabacillus</taxon>
    </lineage>
</organism>
<name>A0ABT9YYJ8_9BACI</name>
<gene>
    <name evidence="4" type="ORF">J2S02_001397</name>
</gene>
<dbReference type="Proteomes" id="UP001232245">
    <property type="component" value="Unassembled WGS sequence"/>
</dbReference>
<dbReference type="InterPro" id="IPR036779">
    <property type="entry name" value="LysM_dom_sf"/>
</dbReference>
<feature type="region of interest" description="Disordered" evidence="1">
    <location>
        <begin position="79"/>
        <end position="177"/>
    </location>
</feature>
<protein>
    <submittedName>
        <fullName evidence="4">LysM repeat protein</fullName>
    </submittedName>
</protein>
<dbReference type="InterPro" id="IPR018392">
    <property type="entry name" value="LysM"/>
</dbReference>
<dbReference type="SMART" id="SM00257">
    <property type="entry name" value="LysM"/>
    <property type="match status" value="1"/>
</dbReference>
<dbReference type="PROSITE" id="PS51782">
    <property type="entry name" value="LYSM"/>
    <property type="match status" value="1"/>
</dbReference>
<evidence type="ECO:0000256" key="2">
    <source>
        <dbReference type="SAM" id="Phobius"/>
    </source>
</evidence>
<comment type="caution">
    <text evidence="4">The sequence shown here is derived from an EMBL/GenBank/DDBJ whole genome shotgun (WGS) entry which is preliminary data.</text>
</comment>
<dbReference type="CDD" id="cd00118">
    <property type="entry name" value="LysM"/>
    <property type="match status" value="1"/>
</dbReference>
<feature type="compositionally biased region" description="Basic and acidic residues" evidence="1">
    <location>
        <begin position="133"/>
        <end position="168"/>
    </location>
</feature>
<evidence type="ECO:0000256" key="1">
    <source>
        <dbReference type="SAM" id="MobiDB-lite"/>
    </source>
</evidence>
<keyword evidence="5" id="KW-1185">Reference proteome</keyword>
<feature type="transmembrane region" description="Helical" evidence="2">
    <location>
        <begin position="49"/>
        <end position="73"/>
    </location>
</feature>
<keyword evidence="2" id="KW-0812">Transmembrane</keyword>
<dbReference type="SUPFAM" id="SSF54106">
    <property type="entry name" value="LysM domain"/>
    <property type="match status" value="1"/>
</dbReference>
<dbReference type="Pfam" id="PF01476">
    <property type="entry name" value="LysM"/>
    <property type="match status" value="1"/>
</dbReference>
<keyword evidence="2" id="KW-1133">Transmembrane helix</keyword>
<dbReference type="Gene3D" id="3.10.350.10">
    <property type="entry name" value="LysM domain"/>
    <property type="match status" value="1"/>
</dbReference>
<proteinExistence type="predicted"/>
<evidence type="ECO:0000259" key="3">
    <source>
        <dbReference type="PROSITE" id="PS51782"/>
    </source>
</evidence>